<evidence type="ECO:0000313" key="1">
    <source>
        <dbReference type="EMBL" id="PFB10345.1"/>
    </source>
</evidence>
<dbReference type="EMBL" id="NTUS01000005">
    <property type="protein sequence ID" value="PFB10345.1"/>
    <property type="molecule type" value="Genomic_DNA"/>
</dbReference>
<accession>A0A9X6SHN3</accession>
<reference evidence="1 2" key="1">
    <citation type="submission" date="2017-09" db="EMBL/GenBank/DDBJ databases">
        <title>Large-scale bioinformatics analysis of Bacillus genomes uncovers conserved roles of natural products in bacterial physiology.</title>
        <authorList>
            <consortium name="Agbiome Team Llc"/>
            <person name="Bleich R.M."/>
            <person name="Kirk G.J."/>
            <person name="Santa Maria K.C."/>
            <person name="Allen S.E."/>
            <person name="Farag S."/>
            <person name="Shank E.A."/>
            <person name="Bowers A."/>
        </authorList>
    </citation>
    <scope>NUCLEOTIDE SEQUENCE [LARGE SCALE GENOMIC DNA]</scope>
    <source>
        <strain evidence="1 2">AFS015413</strain>
    </source>
</reference>
<comment type="caution">
    <text evidence="1">The sequence shown here is derived from an EMBL/GenBank/DDBJ whole genome shotgun (WGS) entry which is preliminary data.</text>
</comment>
<protein>
    <submittedName>
        <fullName evidence="1">Uncharacterized protein</fullName>
    </submittedName>
</protein>
<dbReference type="AlphaFoldDB" id="A0A9X6SHN3"/>
<gene>
    <name evidence="1" type="ORF">CN398_00620</name>
</gene>
<name>A0A9X6SHN3_BACTU</name>
<organism evidence="1 2">
    <name type="scientific">Bacillus thuringiensis</name>
    <dbReference type="NCBI Taxonomy" id="1428"/>
    <lineage>
        <taxon>Bacteria</taxon>
        <taxon>Bacillati</taxon>
        <taxon>Bacillota</taxon>
        <taxon>Bacilli</taxon>
        <taxon>Bacillales</taxon>
        <taxon>Bacillaceae</taxon>
        <taxon>Bacillus</taxon>
        <taxon>Bacillus cereus group</taxon>
    </lineage>
</organism>
<sequence length="180" mass="20285">MNELYFNTELAKETSLTTALLAEYIRDICELEGKRKVVITGEEFEETIGIKPLATERALRKVRDAGLFTYSSHLRKDEFCFKMGKKTPEADNNLLKFPLKCQFSPKRMLILTILHEHGGWMNSVEVGDASEGIFTKDSANAALNSMFRKGELLKRDATKMKKGSGISGKRIEFKIAEVTA</sequence>
<proteinExistence type="predicted"/>
<evidence type="ECO:0000313" key="2">
    <source>
        <dbReference type="Proteomes" id="UP000220397"/>
    </source>
</evidence>
<dbReference type="Proteomes" id="UP000220397">
    <property type="component" value="Unassembled WGS sequence"/>
</dbReference>
<dbReference type="RefSeq" id="WP_097807820.1">
    <property type="nucleotide sequence ID" value="NZ_NTRM01000027.1"/>
</dbReference>